<dbReference type="PRINTS" id="PR00310">
    <property type="entry name" value="ANTIPRLFBTG1"/>
</dbReference>
<dbReference type="GO" id="GO:0005737">
    <property type="term" value="C:cytoplasm"/>
    <property type="evidence" value="ECO:0007669"/>
    <property type="project" value="TreeGrafter"/>
</dbReference>
<dbReference type="PANTHER" id="PTHR22978">
    <property type="entry name" value="B-CELL TRANSLOCATION GENE"/>
    <property type="match status" value="1"/>
</dbReference>
<dbReference type="InterPro" id="IPR033332">
    <property type="entry name" value="BTG"/>
</dbReference>
<comment type="caution">
    <text evidence="4">The sequence shown here is derived from an EMBL/GenBank/DDBJ whole genome shotgun (WGS) entry which is preliminary data.</text>
</comment>
<evidence type="ECO:0000256" key="2">
    <source>
        <dbReference type="SAM" id="MobiDB-lite"/>
    </source>
</evidence>
<dbReference type="EMBL" id="CAXKWB010014111">
    <property type="protein sequence ID" value="CAL4109726.1"/>
    <property type="molecule type" value="Genomic_DNA"/>
</dbReference>
<evidence type="ECO:0000259" key="3">
    <source>
        <dbReference type="PROSITE" id="PS01203"/>
    </source>
</evidence>
<proteinExistence type="inferred from homology"/>
<keyword evidence="5" id="KW-1185">Reference proteome</keyword>
<feature type="compositionally biased region" description="Basic residues" evidence="2">
    <location>
        <begin position="242"/>
        <end position="266"/>
    </location>
</feature>
<dbReference type="SMART" id="SM00099">
    <property type="entry name" value="btg1"/>
    <property type="match status" value="1"/>
</dbReference>
<evidence type="ECO:0000256" key="1">
    <source>
        <dbReference type="ARBA" id="ARBA00007989"/>
    </source>
</evidence>
<reference evidence="4 5" key="1">
    <citation type="submission" date="2024-05" db="EMBL/GenBank/DDBJ databases">
        <authorList>
            <person name="Wallberg A."/>
        </authorList>
    </citation>
    <scope>NUCLEOTIDE SEQUENCE [LARGE SCALE GENOMIC DNA]</scope>
</reference>
<dbReference type="Proteomes" id="UP001497623">
    <property type="component" value="Unassembled WGS sequence"/>
</dbReference>
<dbReference type="SUPFAM" id="SSF160696">
    <property type="entry name" value="BTG domain-like"/>
    <property type="match status" value="1"/>
</dbReference>
<feature type="compositionally biased region" description="Low complexity" evidence="2">
    <location>
        <begin position="173"/>
        <end position="209"/>
    </location>
</feature>
<feature type="compositionally biased region" description="Low complexity" evidence="2">
    <location>
        <begin position="133"/>
        <end position="148"/>
    </location>
</feature>
<dbReference type="AlphaFoldDB" id="A0AAV2R2B0"/>
<gene>
    <name evidence="4" type="ORF">MNOR_LOCUS19178</name>
</gene>
<dbReference type="Gene3D" id="3.90.640.90">
    <property type="entry name" value="Anti-proliferative protein, N-terminal domain"/>
    <property type="match status" value="1"/>
</dbReference>
<comment type="similarity">
    <text evidence="1">Belongs to the BTG family.</text>
</comment>
<protein>
    <recommendedName>
        <fullName evidence="3">Anti-proliferative protein domain-containing protein</fullName>
    </recommendedName>
</protein>
<dbReference type="Pfam" id="PF07742">
    <property type="entry name" value="BTG"/>
    <property type="match status" value="1"/>
</dbReference>
<dbReference type="PROSITE" id="PS01203">
    <property type="entry name" value="BTG_2"/>
    <property type="match status" value="1"/>
</dbReference>
<sequence length="361" mass="40395">MKEEIAAAVLFIAKLVQRGGHMPDCYLGRFQQRLGQLLEQRFSNHWHPERPWRGQAYRCLRVNETQRREPTIEQAAKDCGLLYTDLKLPVELTIWVDPEEVCCRFGEAKGSCCVVASFKEGNKENYIDNFDFSSISRPSASPSPTSKSGDILQDKTGECINTSEATMTATTNTMNVAPNSSPLSANSPTSSTPSSCSTSSPPSSTQSTPTKRKAFSPHNNNKTSPNHNKLHHNNNKRNYGNNHHHHNGYNNHHHHHHHHPPPHHHSNGSYSPPYFKSNHQSWVNLSQTPPPPHVPLFSSGAGFIYPPAAPPHYTASAPHSAHHFTRSPPNVGPQKLKWNAGSSYPRQDRHPWFSHRALARV</sequence>
<dbReference type="InterPro" id="IPR036054">
    <property type="entry name" value="BTG-like_sf"/>
</dbReference>
<dbReference type="GO" id="GO:0005634">
    <property type="term" value="C:nucleus"/>
    <property type="evidence" value="ECO:0007669"/>
    <property type="project" value="TreeGrafter"/>
</dbReference>
<feature type="region of interest" description="Disordered" evidence="2">
    <location>
        <begin position="132"/>
        <end position="153"/>
    </location>
</feature>
<name>A0AAV2R2B0_MEGNR</name>
<evidence type="ECO:0000313" key="4">
    <source>
        <dbReference type="EMBL" id="CAL4109726.1"/>
    </source>
</evidence>
<evidence type="ECO:0000313" key="5">
    <source>
        <dbReference type="Proteomes" id="UP001497623"/>
    </source>
</evidence>
<accession>A0AAV2R2B0</accession>
<dbReference type="PANTHER" id="PTHR22978:SF44">
    <property type="entry name" value="PROTEIN BTG3-LIKE PROTEIN"/>
    <property type="match status" value="1"/>
</dbReference>
<dbReference type="FunFam" id="3.90.640.90:FF:000002">
    <property type="entry name" value="BTG anti-proliferation factor 4"/>
    <property type="match status" value="1"/>
</dbReference>
<organism evidence="4 5">
    <name type="scientific">Meganyctiphanes norvegica</name>
    <name type="common">Northern krill</name>
    <name type="synonym">Thysanopoda norvegica</name>
    <dbReference type="NCBI Taxonomy" id="48144"/>
    <lineage>
        <taxon>Eukaryota</taxon>
        <taxon>Metazoa</taxon>
        <taxon>Ecdysozoa</taxon>
        <taxon>Arthropoda</taxon>
        <taxon>Crustacea</taxon>
        <taxon>Multicrustacea</taxon>
        <taxon>Malacostraca</taxon>
        <taxon>Eumalacostraca</taxon>
        <taxon>Eucarida</taxon>
        <taxon>Euphausiacea</taxon>
        <taxon>Euphausiidae</taxon>
        <taxon>Meganyctiphanes</taxon>
    </lineage>
</organism>
<feature type="domain" description="Anti-proliferative protein" evidence="3">
    <location>
        <begin position="88"/>
        <end position="107"/>
    </location>
</feature>
<dbReference type="InterPro" id="IPR002087">
    <property type="entry name" value="Anti_prolifrtn"/>
</dbReference>
<feature type="region of interest" description="Disordered" evidence="2">
    <location>
        <begin position="173"/>
        <end position="275"/>
    </location>
</feature>